<organism evidence="1 2">
    <name type="scientific">Novipirellula herctigrandis</name>
    <dbReference type="NCBI Taxonomy" id="2527986"/>
    <lineage>
        <taxon>Bacteria</taxon>
        <taxon>Pseudomonadati</taxon>
        <taxon>Planctomycetota</taxon>
        <taxon>Planctomycetia</taxon>
        <taxon>Pirellulales</taxon>
        <taxon>Pirellulaceae</taxon>
        <taxon>Novipirellula</taxon>
    </lineage>
</organism>
<sequence>MQNDSEEQPLKQTSSASCDPACPVCGGSLIDIRGKLQCTKCHRICETCCEGGRG</sequence>
<dbReference type="EMBL" id="SJPJ01000001">
    <property type="protein sequence ID" value="TWT80484.1"/>
    <property type="molecule type" value="Genomic_DNA"/>
</dbReference>
<proteinExistence type="predicted"/>
<comment type="caution">
    <text evidence="1">The sequence shown here is derived from an EMBL/GenBank/DDBJ whole genome shotgun (WGS) entry which is preliminary data.</text>
</comment>
<dbReference type="AlphaFoldDB" id="A0A5C5YZM1"/>
<name>A0A5C5YZM1_9BACT</name>
<reference evidence="1 2" key="1">
    <citation type="submission" date="2019-02" db="EMBL/GenBank/DDBJ databases">
        <title>Deep-cultivation of Planctomycetes and their phenomic and genomic characterization uncovers novel biology.</title>
        <authorList>
            <person name="Wiegand S."/>
            <person name="Jogler M."/>
            <person name="Boedeker C."/>
            <person name="Pinto D."/>
            <person name="Vollmers J."/>
            <person name="Rivas-Marin E."/>
            <person name="Kohn T."/>
            <person name="Peeters S.H."/>
            <person name="Heuer A."/>
            <person name="Rast P."/>
            <person name="Oberbeckmann S."/>
            <person name="Bunk B."/>
            <person name="Jeske O."/>
            <person name="Meyerdierks A."/>
            <person name="Storesund J.E."/>
            <person name="Kallscheuer N."/>
            <person name="Luecker S."/>
            <person name="Lage O.M."/>
            <person name="Pohl T."/>
            <person name="Merkel B.J."/>
            <person name="Hornburger P."/>
            <person name="Mueller R.-W."/>
            <person name="Bruemmer F."/>
            <person name="Labrenz M."/>
            <person name="Spormann A.M."/>
            <person name="Op Den Camp H."/>
            <person name="Overmann J."/>
            <person name="Amann R."/>
            <person name="Jetten M.S.M."/>
            <person name="Mascher T."/>
            <person name="Medema M.H."/>
            <person name="Devos D.P."/>
            <person name="Kaster A.-K."/>
            <person name="Ovreas L."/>
            <person name="Rohde M."/>
            <person name="Galperin M.Y."/>
            <person name="Jogler C."/>
        </authorList>
    </citation>
    <scope>NUCLEOTIDE SEQUENCE [LARGE SCALE GENOMIC DNA]</scope>
    <source>
        <strain evidence="1 2">CA13</strain>
    </source>
</reference>
<gene>
    <name evidence="1" type="ORF">CA13_19030</name>
</gene>
<protein>
    <submittedName>
        <fullName evidence="1">Uncharacterized protein</fullName>
    </submittedName>
</protein>
<evidence type="ECO:0000313" key="2">
    <source>
        <dbReference type="Proteomes" id="UP000315010"/>
    </source>
</evidence>
<keyword evidence="2" id="KW-1185">Reference proteome</keyword>
<evidence type="ECO:0000313" key="1">
    <source>
        <dbReference type="EMBL" id="TWT80484.1"/>
    </source>
</evidence>
<dbReference type="RefSeq" id="WP_419194102.1">
    <property type="nucleotide sequence ID" value="NZ_SJPJ01000001.1"/>
</dbReference>
<accession>A0A5C5YZM1</accession>
<dbReference type="Proteomes" id="UP000315010">
    <property type="component" value="Unassembled WGS sequence"/>
</dbReference>